<dbReference type="PROSITE" id="PS51519">
    <property type="entry name" value="RWP_RK"/>
    <property type="match status" value="1"/>
</dbReference>
<dbReference type="PANTHER" id="PTHR32002:SF35">
    <property type="entry name" value="PROTEIN NLP6"/>
    <property type="match status" value="1"/>
</dbReference>
<evidence type="ECO:0000256" key="4">
    <source>
        <dbReference type="ARBA" id="ARBA00023242"/>
    </source>
</evidence>
<keyword evidence="2" id="KW-0238">DNA-binding</keyword>
<organism evidence="8 9">
    <name type="scientific">Nyssa sinensis</name>
    <dbReference type="NCBI Taxonomy" id="561372"/>
    <lineage>
        <taxon>Eukaryota</taxon>
        <taxon>Viridiplantae</taxon>
        <taxon>Streptophyta</taxon>
        <taxon>Embryophyta</taxon>
        <taxon>Tracheophyta</taxon>
        <taxon>Spermatophyta</taxon>
        <taxon>Magnoliopsida</taxon>
        <taxon>eudicotyledons</taxon>
        <taxon>Gunneridae</taxon>
        <taxon>Pentapetalae</taxon>
        <taxon>asterids</taxon>
        <taxon>Cornales</taxon>
        <taxon>Nyssaceae</taxon>
        <taxon>Nyssa</taxon>
    </lineage>
</organism>
<evidence type="ECO:0000256" key="5">
    <source>
        <dbReference type="SAM" id="MobiDB-lite"/>
    </source>
</evidence>
<dbReference type="Pfam" id="PF02042">
    <property type="entry name" value="RWP-RK"/>
    <property type="match status" value="1"/>
</dbReference>
<feature type="domain" description="PB1" evidence="7">
    <location>
        <begin position="636"/>
        <end position="718"/>
    </location>
</feature>
<accession>A0A5J5BUM0</accession>
<dbReference type="SMART" id="SM00666">
    <property type="entry name" value="PB1"/>
    <property type="match status" value="1"/>
</dbReference>
<dbReference type="OrthoDB" id="1673123at2759"/>
<reference evidence="8 9" key="1">
    <citation type="submission" date="2019-09" db="EMBL/GenBank/DDBJ databases">
        <title>A chromosome-level genome assembly of the Chinese tupelo Nyssa sinensis.</title>
        <authorList>
            <person name="Yang X."/>
            <person name="Kang M."/>
            <person name="Yang Y."/>
            <person name="Xiong H."/>
            <person name="Wang M."/>
            <person name="Zhang Z."/>
            <person name="Wang Z."/>
            <person name="Wu H."/>
            <person name="Ma T."/>
            <person name="Liu J."/>
            <person name="Xi Z."/>
        </authorList>
    </citation>
    <scope>NUCLEOTIDE SEQUENCE [LARGE SCALE GENOMIC DNA]</scope>
    <source>
        <strain evidence="8">J267</strain>
        <tissue evidence="8">Leaf</tissue>
    </source>
</reference>
<evidence type="ECO:0000256" key="2">
    <source>
        <dbReference type="ARBA" id="ARBA00023125"/>
    </source>
</evidence>
<evidence type="ECO:0000313" key="9">
    <source>
        <dbReference type="Proteomes" id="UP000325577"/>
    </source>
</evidence>
<evidence type="ECO:0000259" key="7">
    <source>
        <dbReference type="PROSITE" id="PS51745"/>
    </source>
</evidence>
<gene>
    <name evidence="8" type="ORF">F0562_003164</name>
</gene>
<dbReference type="PANTHER" id="PTHR32002">
    <property type="entry name" value="PROTEIN NLP8"/>
    <property type="match status" value="1"/>
</dbReference>
<evidence type="ECO:0000256" key="3">
    <source>
        <dbReference type="ARBA" id="ARBA00023163"/>
    </source>
</evidence>
<dbReference type="GO" id="GO:0003677">
    <property type="term" value="F:DNA binding"/>
    <property type="evidence" value="ECO:0007669"/>
    <property type="project" value="UniProtKB-KW"/>
</dbReference>
<dbReference type="SUPFAM" id="SSF54277">
    <property type="entry name" value="CAD &amp; PB1 domains"/>
    <property type="match status" value="1"/>
</dbReference>
<keyword evidence="9" id="KW-1185">Reference proteome</keyword>
<evidence type="ECO:0000313" key="8">
    <source>
        <dbReference type="EMBL" id="KAA8546735.1"/>
    </source>
</evidence>
<feature type="compositionally biased region" description="Polar residues" evidence="5">
    <location>
        <begin position="76"/>
        <end position="91"/>
    </location>
</feature>
<dbReference type="Pfam" id="PF00564">
    <property type="entry name" value="PB1"/>
    <property type="match status" value="1"/>
</dbReference>
<keyword evidence="3" id="KW-0804">Transcription</keyword>
<dbReference type="Gene3D" id="3.10.20.90">
    <property type="entry name" value="Phosphatidylinositol 3-kinase Catalytic Subunit, Chain A, domain 1"/>
    <property type="match status" value="1"/>
</dbReference>
<dbReference type="GO" id="GO:0003700">
    <property type="term" value="F:DNA-binding transcription factor activity"/>
    <property type="evidence" value="ECO:0007669"/>
    <property type="project" value="InterPro"/>
</dbReference>
<dbReference type="AlphaFoldDB" id="A0A5J5BUM0"/>
<dbReference type="EMBL" id="CM018032">
    <property type="protein sequence ID" value="KAA8546735.1"/>
    <property type="molecule type" value="Genomic_DNA"/>
</dbReference>
<feature type="domain" description="RWP-RK" evidence="6">
    <location>
        <begin position="393"/>
        <end position="482"/>
    </location>
</feature>
<dbReference type="InterPro" id="IPR053793">
    <property type="entry name" value="PB1-like"/>
</dbReference>
<name>A0A5J5BUM0_9ASTE</name>
<dbReference type="InterPro" id="IPR003035">
    <property type="entry name" value="RWP-RK_dom"/>
</dbReference>
<proteinExistence type="predicted"/>
<dbReference type="PROSITE" id="PS51745">
    <property type="entry name" value="PB1"/>
    <property type="match status" value="1"/>
</dbReference>
<protein>
    <recommendedName>
        <fullName evidence="10">PB1 domain-containing protein</fullName>
    </recommendedName>
</protein>
<dbReference type="InterPro" id="IPR045012">
    <property type="entry name" value="NLP"/>
</dbReference>
<evidence type="ECO:0000259" key="6">
    <source>
        <dbReference type="PROSITE" id="PS51519"/>
    </source>
</evidence>
<feature type="region of interest" description="Disordered" evidence="5">
    <location>
        <begin position="76"/>
        <end position="107"/>
    </location>
</feature>
<evidence type="ECO:0008006" key="10">
    <source>
        <dbReference type="Google" id="ProtNLM"/>
    </source>
</evidence>
<dbReference type="Proteomes" id="UP000325577">
    <property type="component" value="Linkage Group LG1"/>
</dbReference>
<keyword evidence="4" id="KW-0539">Nucleus</keyword>
<evidence type="ECO:0000256" key="1">
    <source>
        <dbReference type="ARBA" id="ARBA00023015"/>
    </source>
</evidence>
<keyword evidence="1" id="KW-0805">Transcription regulation</keyword>
<sequence>MFDLALRIGQALSAQSPEHLNTNVMAPPQVGSVSPPADGLTWQDGSVSPGADGLTWPDQAASEFVLDCKGATLDDSLTVSDQSPEHLNTSVMPPPQVGSVSPRPYGLTSQDQAASEFVLDGYGATLDNSLTVSDQSPEHLNTNVEEDILVSYAQWPEHLNTNVEEDILVSDAQSPEHLNTNVMAPPQVGSVSPRADWLTWQVGSVSLRPYELTFSDRPPMSPGDKYFNDFSSQLDFFCQLSPQRMLTDPNNILDFNCSRLTDLCVSECGPLENLKLESRNFRVRIMLLTSIAACQFIKGLELKSSTFCTTPKGCSLEVRHDEIINPSADGKLDLRLQCMQICVPAGSQSGPQALPDGEMIQVDSLQHEEIVECAATNNGGNVGGEGPSLTAITLSKKNKRKMSERKCTTDKSIDLVDLQQHYGKTREDAAKSLGVSISTFKRRCREYGISRWPSHKINKDKQSLSTSTRKGVTKSVLGAEGSHNPNSVSPKLLPGAVGTVSWSSSLNGSHRGYIQGSKEGRTWILTSHDVCLGNSIKETPPAMDLFISPTHKECIEVGSFPELAYEPTDSEPQRPLGGISKNLSNFFSSAAEADLEGRISESDCTDLPCSDPGSKQAMATLSCPMPHVGAKQDTKKVTIKAEYGEDKIRFQMSSTSGIDELKEEVTKRLMLKANTFSIKYEDDDGDWILIACDADLQESMIMSSSSANNKIRLLVHDKIDNSRKSTKSCRGLKSKRL</sequence>
<dbReference type="InterPro" id="IPR000270">
    <property type="entry name" value="PB1_dom"/>
</dbReference>